<dbReference type="Proteomes" id="UP000191448">
    <property type="component" value="Unassembled WGS sequence"/>
</dbReference>
<feature type="binding site" evidence="8">
    <location>
        <position position="251"/>
    </location>
    <ligand>
        <name>substrate</name>
    </ligand>
</feature>
<dbReference type="GO" id="GO:0009002">
    <property type="term" value="F:serine-type D-Ala-D-Ala carboxypeptidase activity"/>
    <property type="evidence" value="ECO:0007669"/>
    <property type="project" value="UniProtKB-EC"/>
</dbReference>
<keyword evidence="5" id="KW-0573">Peptidoglycan synthesis</keyword>
<keyword evidence="6" id="KW-0961">Cell wall biogenesis/degradation</keyword>
<evidence type="ECO:0000313" key="12">
    <source>
        <dbReference type="EMBL" id="OPX46662.1"/>
    </source>
</evidence>
<evidence type="ECO:0000256" key="6">
    <source>
        <dbReference type="ARBA" id="ARBA00023316"/>
    </source>
</evidence>
<comment type="similarity">
    <text evidence="1 9">Belongs to the peptidase S11 family.</text>
</comment>
<keyword evidence="3 12" id="KW-0378">Hydrolase</keyword>
<dbReference type="EC" id="3.4.16.4" evidence="12"/>
<gene>
    <name evidence="12" type="primary">dacF_2</name>
    <name evidence="12" type="ORF">CLTHE_26760</name>
</gene>
<evidence type="ECO:0000256" key="1">
    <source>
        <dbReference type="ARBA" id="ARBA00007164"/>
    </source>
</evidence>
<dbReference type="GO" id="GO:0006508">
    <property type="term" value="P:proteolysis"/>
    <property type="evidence" value="ECO:0007669"/>
    <property type="project" value="InterPro"/>
</dbReference>
<evidence type="ECO:0000256" key="2">
    <source>
        <dbReference type="ARBA" id="ARBA00022729"/>
    </source>
</evidence>
<dbReference type="PANTHER" id="PTHR21581">
    <property type="entry name" value="D-ALANYL-D-ALANINE CARBOXYPEPTIDASE"/>
    <property type="match status" value="1"/>
</dbReference>
<dbReference type="OrthoDB" id="1701915at2"/>
<keyword evidence="12" id="KW-0121">Carboxypeptidase</keyword>
<dbReference type="InterPro" id="IPR001967">
    <property type="entry name" value="Peptidase_S11_N"/>
</dbReference>
<keyword evidence="10" id="KW-0472">Membrane</keyword>
<dbReference type="Pfam" id="PF00768">
    <property type="entry name" value="Peptidase_S11"/>
    <property type="match status" value="1"/>
</dbReference>
<feature type="transmembrane region" description="Helical" evidence="10">
    <location>
        <begin position="407"/>
        <end position="428"/>
    </location>
</feature>
<keyword evidence="10" id="KW-0812">Transmembrane</keyword>
<evidence type="ECO:0000256" key="8">
    <source>
        <dbReference type="PIRSR" id="PIRSR618044-2"/>
    </source>
</evidence>
<feature type="active site" description="Proton acceptor" evidence="7">
    <location>
        <position position="88"/>
    </location>
</feature>
<dbReference type="RefSeq" id="WP_080023882.1">
    <property type="nucleotide sequence ID" value="NZ_LTAY01000074.1"/>
</dbReference>
<keyword evidence="2" id="KW-0732">Signal</keyword>
<comment type="caution">
    <text evidence="12">The sequence shown here is derived from an EMBL/GenBank/DDBJ whole genome shotgun (WGS) entry which is preliminary data.</text>
</comment>
<dbReference type="SUPFAM" id="SSF56601">
    <property type="entry name" value="beta-lactamase/transpeptidase-like"/>
    <property type="match status" value="1"/>
</dbReference>
<keyword evidence="4" id="KW-0133">Cell shape</keyword>
<keyword evidence="10" id="KW-1133">Transmembrane helix</keyword>
<feature type="active site" evidence="7">
    <location>
        <position position="145"/>
    </location>
</feature>
<dbReference type="GO" id="GO:0008360">
    <property type="term" value="P:regulation of cell shape"/>
    <property type="evidence" value="ECO:0007669"/>
    <property type="project" value="UniProtKB-KW"/>
</dbReference>
<dbReference type="InterPro" id="IPR012338">
    <property type="entry name" value="Beta-lactam/transpept-like"/>
</dbReference>
<dbReference type="InterPro" id="IPR018044">
    <property type="entry name" value="Peptidase_S11"/>
</dbReference>
<evidence type="ECO:0000256" key="4">
    <source>
        <dbReference type="ARBA" id="ARBA00022960"/>
    </source>
</evidence>
<feature type="domain" description="Peptidase S11 D-alanyl-D-alanine carboxypeptidase A N-terminal" evidence="11">
    <location>
        <begin position="51"/>
        <end position="280"/>
    </location>
</feature>
<proteinExistence type="inferred from homology"/>
<evidence type="ECO:0000259" key="11">
    <source>
        <dbReference type="Pfam" id="PF00768"/>
    </source>
</evidence>
<dbReference type="GO" id="GO:0009252">
    <property type="term" value="P:peptidoglycan biosynthetic process"/>
    <property type="evidence" value="ECO:0007669"/>
    <property type="project" value="UniProtKB-KW"/>
</dbReference>
<evidence type="ECO:0000256" key="5">
    <source>
        <dbReference type="ARBA" id="ARBA00022984"/>
    </source>
</evidence>
<reference evidence="12 13" key="1">
    <citation type="submission" date="2016-02" db="EMBL/GenBank/DDBJ databases">
        <title>Genome sequence of Clostridium thermobutyricum DSM 4928.</title>
        <authorList>
            <person name="Poehlein A."/>
            <person name="Daniel R."/>
        </authorList>
    </citation>
    <scope>NUCLEOTIDE SEQUENCE [LARGE SCALE GENOMIC DNA]</scope>
    <source>
        <strain evidence="12 13">DSM 4928</strain>
    </source>
</reference>
<name>A0A1V4SS32_9CLOT</name>
<accession>A0A1V4SS32</accession>
<protein>
    <submittedName>
        <fullName evidence="12">D-alanyl-D-alanine carboxypeptidase DacF</fullName>
        <ecNumber evidence="12">3.4.16.4</ecNumber>
    </submittedName>
</protein>
<sequence>MKKGKYLVVFLVFIVSVGLIVINFPSDPTATNGEKVLVQQSLKKGAIVPKEAQPDIVGKSAITMVLGTNEVIYSKDANAKRYPASLTKLMTAYLFAKYAKPNDIIPYTESAEQQPAFSLGKNFGPVYVGETMSAKDVMDALLLYSANDSAYMIADFVAGSKDKFVQMMNDEVQKLGLKGTHFMNPNGLQNPDHYTTAYDLAIIGQLPYSEAWSRETMGTESATIKFNQSDKLIHIKNRNSNLGKYGNVAGKTGYTSEAGSCLFNIDVRDGKTIVGVIMDSANILNSPQMYSGMKKIMDYSFNEATPVVYENAGTTIFDPTLTYKLFGFFGPTRTVKVPMVLNNNIMYYNNSENNEFSNVTLDTSNLTAWDCIFNKDKINVKFNELKYSKDYSVTPQISIGQLIEPMIFAYILLIIAILSALLFIIMLIRDINKNKRRARKRARKNHR</sequence>
<feature type="active site" description="Acyl-ester intermediate" evidence="7">
    <location>
        <position position="85"/>
    </location>
</feature>
<dbReference type="AlphaFoldDB" id="A0A1V4SS32"/>
<feature type="transmembrane region" description="Helical" evidence="10">
    <location>
        <begin position="7"/>
        <end position="25"/>
    </location>
</feature>
<keyword evidence="12" id="KW-0645">Protease</keyword>
<dbReference type="PANTHER" id="PTHR21581:SF26">
    <property type="entry name" value="D-ALANYL-D-ALANINE ENDOPEPTIDASE"/>
    <property type="match status" value="1"/>
</dbReference>
<evidence type="ECO:0000256" key="10">
    <source>
        <dbReference type="SAM" id="Phobius"/>
    </source>
</evidence>
<evidence type="ECO:0000256" key="7">
    <source>
        <dbReference type="PIRSR" id="PIRSR618044-1"/>
    </source>
</evidence>
<dbReference type="PRINTS" id="PR00725">
    <property type="entry name" value="DADACBPTASE1"/>
</dbReference>
<evidence type="ECO:0000256" key="3">
    <source>
        <dbReference type="ARBA" id="ARBA00022801"/>
    </source>
</evidence>
<dbReference type="GO" id="GO:0071555">
    <property type="term" value="P:cell wall organization"/>
    <property type="evidence" value="ECO:0007669"/>
    <property type="project" value="UniProtKB-KW"/>
</dbReference>
<evidence type="ECO:0000313" key="13">
    <source>
        <dbReference type="Proteomes" id="UP000191448"/>
    </source>
</evidence>
<organism evidence="12 13">
    <name type="scientific">Clostridium thermobutyricum DSM 4928</name>
    <dbReference type="NCBI Taxonomy" id="1121339"/>
    <lineage>
        <taxon>Bacteria</taxon>
        <taxon>Bacillati</taxon>
        <taxon>Bacillota</taxon>
        <taxon>Clostridia</taxon>
        <taxon>Eubacteriales</taxon>
        <taxon>Clostridiaceae</taxon>
        <taxon>Clostridium</taxon>
    </lineage>
</organism>
<evidence type="ECO:0000256" key="9">
    <source>
        <dbReference type="RuleBase" id="RU004016"/>
    </source>
</evidence>
<dbReference type="EMBL" id="LTAY01000074">
    <property type="protein sequence ID" value="OPX46662.1"/>
    <property type="molecule type" value="Genomic_DNA"/>
</dbReference>
<dbReference type="Gene3D" id="3.40.710.10">
    <property type="entry name" value="DD-peptidase/beta-lactamase superfamily"/>
    <property type="match status" value="1"/>
</dbReference>